<evidence type="ECO:0000256" key="1">
    <source>
        <dbReference type="ARBA" id="ARBA00022750"/>
    </source>
</evidence>
<dbReference type="PANTHER" id="PTHR11439">
    <property type="entry name" value="GAG-POL-RELATED RETROTRANSPOSON"/>
    <property type="match status" value="1"/>
</dbReference>
<dbReference type="Proteomes" id="UP001497516">
    <property type="component" value="Chromosome 4"/>
</dbReference>
<evidence type="ECO:0000256" key="2">
    <source>
        <dbReference type="SAM" id="MobiDB-lite"/>
    </source>
</evidence>
<feature type="compositionally biased region" description="Low complexity" evidence="2">
    <location>
        <begin position="828"/>
        <end position="878"/>
    </location>
</feature>
<dbReference type="EMBL" id="OZ034817">
    <property type="protein sequence ID" value="CAL1381651.1"/>
    <property type="molecule type" value="Genomic_DNA"/>
</dbReference>
<dbReference type="InterPro" id="IPR054722">
    <property type="entry name" value="PolX-like_BBD"/>
</dbReference>
<dbReference type="CDD" id="cd09272">
    <property type="entry name" value="RNase_HI_RT_Ty1"/>
    <property type="match status" value="1"/>
</dbReference>
<dbReference type="GO" id="GO:0008270">
    <property type="term" value="F:zinc ion binding"/>
    <property type="evidence" value="ECO:0007669"/>
    <property type="project" value="InterPro"/>
</dbReference>
<dbReference type="GO" id="GO:0004190">
    <property type="term" value="F:aspartic-type endopeptidase activity"/>
    <property type="evidence" value="ECO:0007669"/>
    <property type="project" value="UniProtKB-KW"/>
</dbReference>
<dbReference type="Pfam" id="PF25597">
    <property type="entry name" value="SH3_retrovirus"/>
    <property type="match status" value="1"/>
</dbReference>
<dbReference type="InterPro" id="IPR036875">
    <property type="entry name" value="Znf_CCHC_sf"/>
</dbReference>
<keyword evidence="1" id="KW-0064">Aspartyl protease</keyword>
<dbReference type="InterPro" id="IPR001878">
    <property type="entry name" value="Znf_CCHC"/>
</dbReference>
<keyword evidence="1" id="KW-0645">Protease</keyword>
<dbReference type="Pfam" id="PF13976">
    <property type="entry name" value="gag_pre-integrs"/>
    <property type="match status" value="1"/>
</dbReference>
<dbReference type="SUPFAM" id="SSF53098">
    <property type="entry name" value="Ribonuclease H-like"/>
    <property type="match status" value="1"/>
</dbReference>
<evidence type="ECO:0000259" key="3">
    <source>
        <dbReference type="PROSITE" id="PS50994"/>
    </source>
</evidence>
<dbReference type="PROSITE" id="PS50994">
    <property type="entry name" value="INTEGRASE"/>
    <property type="match status" value="1"/>
</dbReference>
<dbReference type="InterPro" id="IPR025724">
    <property type="entry name" value="GAG-pre-integrase_dom"/>
</dbReference>
<protein>
    <recommendedName>
        <fullName evidence="3">Integrase catalytic domain-containing protein</fullName>
    </recommendedName>
</protein>
<dbReference type="InterPro" id="IPR043502">
    <property type="entry name" value="DNA/RNA_pol_sf"/>
</dbReference>
<dbReference type="InterPro" id="IPR036397">
    <property type="entry name" value="RNaseH_sf"/>
</dbReference>
<dbReference type="SUPFAM" id="SSF57756">
    <property type="entry name" value="Retrovirus zinc finger-like domains"/>
    <property type="match status" value="1"/>
</dbReference>
<evidence type="ECO:0000313" key="5">
    <source>
        <dbReference type="Proteomes" id="UP001497516"/>
    </source>
</evidence>
<organism evidence="4 5">
    <name type="scientific">Linum trigynum</name>
    <dbReference type="NCBI Taxonomy" id="586398"/>
    <lineage>
        <taxon>Eukaryota</taxon>
        <taxon>Viridiplantae</taxon>
        <taxon>Streptophyta</taxon>
        <taxon>Embryophyta</taxon>
        <taxon>Tracheophyta</taxon>
        <taxon>Spermatophyta</taxon>
        <taxon>Magnoliopsida</taxon>
        <taxon>eudicotyledons</taxon>
        <taxon>Gunneridae</taxon>
        <taxon>Pentapetalae</taxon>
        <taxon>rosids</taxon>
        <taxon>fabids</taxon>
        <taxon>Malpighiales</taxon>
        <taxon>Linaceae</taxon>
        <taxon>Linum</taxon>
    </lineage>
</organism>
<feature type="region of interest" description="Disordered" evidence="2">
    <location>
        <begin position="279"/>
        <end position="301"/>
    </location>
</feature>
<evidence type="ECO:0000313" key="4">
    <source>
        <dbReference type="EMBL" id="CAL1381651.1"/>
    </source>
</evidence>
<reference evidence="4 5" key="1">
    <citation type="submission" date="2024-04" db="EMBL/GenBank/DDBJ databases">
        <authorList>
            <person name="Fracassetti M."/>
        </authorList>
    </citation>
    <scope>NUCLEOTIDE SEQUENCE [LARGE SCALE GENOMIC DNA]</scope>
</reference>
<dbReference type="Pfam" id="PF22936">
    <property type="entry name" value="Pol_BBD"/>
    <property type="match status" value="1"/>
</dbReference>
<feature type="region of interest" description="Disordered" evidence="2">
    <location>
        <begin position="811"/>
        <end position="907"/>
    </location>
</feature>
<dbReference type="GO" id="GO:0003676">
    <property type="term" value="F:nucleic acid binding"/>
    <property type="evidence" value="ECO:0007669"/>
    <property type="project" value="InterPro"/>
</dbReference>
<keyword evidence="1" id="KW-0378">Hydrolase</keyword>
<keyword evidence="5" id="KW-1185">Reference proteome</keyword>
<sequence>MEGFKSDVVGVRFNGKNYALWEFQFRLHVQGRRLFSFLDGTALPPAADAAAKERDDWAANNATVMSLLLGSMEPGIALSLRGLPTAAAIWKHMADLYSKASASRKYDIEVDMAALKQGELDISSYYQEAMTLWTEHDLIMSSLVPAAATSDVLKERAGSRVMHFLMNLRAEFEGIRASLRHRDLSTIEDVLPELLREETRLKSQAKLDIHASDPGAAFAVRQGRPQFARTPSGVIICHFCKEPGHIQFHCKKRNNCNYCKLDGHLIADCPTLAQRGRHRNAAGNSRYRGSSRPRPAGGAYATTVAEASSPGMSPEDVQKLVQEALKEAFASGMHSSFSSTWHLDSAAYNHMTSDRRLFAELSSSTPALDLQAADGSRMHINGSGRVVQPHISLPNTLYVPKLVPNLVSVGQLAEDGCRVMFDEAGCVVQDKKTGVEIGRGSKKGRVYLLDSISKIGGEAEGCSGQATEVSMKSLVDASGSSNIISCSGFSAELSNWDLWHFRLGHPHSARLRTMFDNHWLSGSISGNNSHECVHCLQAKISQKSFTASDTIYAEPFELVHTDLWGPSPVTSRLGFRYFALFVDQATRFTWVYFLRQKSELLTVAREFVQMVSTQFGKVIKILRSDPGGEFSSHSLMALFRERGILQQLSCPGVSQQNGLVERKHRHVLELTRAILIHSQVPSGFWVEAVHTVVYLINRQITTTLPQRSPYQALYSRLPNYGWLRVFGCICYVLVSRRERTKLTPKAVKCVFIGYSDKHKGYVCYDVAKRRVRISCHVKFLEHQSYYGTSNTYPTGSELDFLADTWPLDIENVSADPPNDPGDDDHGQDSPLSAASDSSPSTHSFVSSSADDVSSTSSHSPTTSATSSSSSSSGSASSPIPFELAEQVEEPILRRSTRVTRGKPPARHNDFLAYSTSSIHVPATYKQAKGVERWEKAMDVEKDALEASRTWDLVERKPGMSVIGCKWVYTLKMLPEGTVEREEARLVAQGFRQEYRVDYEETFAPVAKMQTVRSLLAVAAMKKWRLLQLDVKNAFLHGDLKETIYMERPPGYTRGDNTMVCRLRRSLYGLKQAPRAWFEKFHATIVQAGLVQSENDLSLFLQSTSRGLTVLLIYVDDMVVTGDDSVGIDDLLLVLRSAFNLKELGDLSYFLGLEIHRSPEGLHVGQRKYIVDLLEEAEMDDCLACNTPMEQNLKLRQLEGELLPDGSLYRSIVGSLIYLTHTRPNISYPVQIVSQFMSAPRKPHWMAVQRILRYLRGTQEVGLLFPTEGKPILEAYSDADYAGCQDTRRSTSGWCIKIGNSFISWRCKKQDRVSKSSTEAEYRSMSEVSFEIVWLRRLLAELGVICQGPVRLFVDNTSAIRIATNPVLHDRTKHIEVHVHYIRQLVAEGIVDLTYVTSEDQTADLLTKAVSTPRHWFLAHKLMLRQLHQFEGGC</sequence>
<dbReference type="SMART" id="SM00343">
    <property type="entry name" value="ZnF_C2HC"/>
    <property type="match status" value="2"/>
</dbReference>
<dbReference type="Pfam" id="PF00665">
    <property type="entry name" value="rve"/>
    <property type="match status" value="1"/>
</dbReference>
<dbReference type="Gene3D" id="3.30.420.10">
    <property type="entry name" value="Ribonuclease H-like superfamily/Ribonuclease H"/>
    <property type="match status" value="1"/>
</dbReference>
<dbReference type="InterPro" id="IPR001584">
    <property type="entry name" value="Integrase_cat-core"/>
</dbReference>
<dbReference type="InterPro" id="IPR057670">
    <property type="entry name" value="SH3_retrovirus"/>
</dbReference>
<dbReference type="PANTHER" id="PTHR11439:SF497">
    <property type="entry name" value="CYSTEINE-RICH RLK (RECEPTOR-LIKE PROTEIN KINASE) 8"/>
    <property type="match status" value="1"/>
</dbReference>
<gene>
    <name evidence="4" type="ORF">LTRI10_LOCUS23020</name>
</gene>
<accession>A0AAV2E6V3</accession>
<proteinExistence type="predicted"/>
<name>A0AAV2E6V3_9ROSI</name>
<feature type="compositionally biased region" description="Basic residues" evidence="2">
    <location>
        <begin position="894"/>
        <end position="905"/>
    </location>
</feature>
<dbReference type="SUPFAM" id="SSF56672">
    <property type="entry name" value="DNA/RNA polymerases"/>
    <property type="match status" value="1"/>
</dbReference>
<dbReference type="Pfam" id="PF07727">
    <property type="entry name" value="RVT_2"/>
    <property type="match status" value="1"/>
</dbReference>
<dbReference type="GO" id="GO:0015074">
    <property type="term" value="P:DNA integration"/>
    <property type="evidence" value="ECO:0007669"/>
    <property type="project" value="InterPro"/>
</dbReference>
<feature type="domain" description="Integrase catalytic" evidence="3">
    <location>
        <begin position="551"/>
        <end position="717"/>
    </location>
</feature>
<dbReference type="InterPro" id="IPR012337">
    <property type="entry name" value="RNaseH-like_sf"/>
</dbReference>
<dbReference type="InterPro" id="IPR013103">
    <property type="entry name" value="RVT_2"/>
</dbReference>
<dbReference type="Gene3D" id="4.10.60.10">
    <property type="entry name" value="Zinc finger, CCHC-type"/>
    <property type="match status" value="1"/>
</dbReference>